<dbReference type="Gene3D" id="3.40.190.10">
    <property type="entry name" value="Periplasmic binding protein-like II"/>
    <property type="match status" value="2"/>
</dbReference>
<keyword evidence="4" id="KW-0804">Transcription</keyword>
<dbReference type="PANTHER" id="PTHR30537:SF26">
    <property type="entry name" value="GLYCINE CLEAVAGE SYSTEM TRANSCRIPTIONAL ACTIVATOR"/>
    <property type="match status" value="1"/>
</dbReference>
<name>A0A3N1Y6H7_9GAMM</name>
<dbReference type="InterPro" id="IPR036388">
    <property type="entry name" value="WH-like_DNA-bd_sf"/>
</dbReference>
<comment type="similarity">
    <text evidence="1">Belongs to the LysR transcriptional regulatory family.</text>
</comment>
<dbReference type="EMBL" id="RJVI01000001">
    <property type="protein sequence ID" value="ROR34426.1"/>
    <property type="molecule type" value="Genomic_DNA"/>
</dbReference>
<dbReference type="OrthoDB" id="9786526at2"/>
<dbReference type="Pfam" id="PF00126">
    <property type="entry name" value="HTH_1"/>
    <property type="match status" value="1"/>
</dbReference>
<proteinExistence type="inferred from homology"/>
<dbReference type="RefSeq" id="WP_123399584.1">
    <property type="nucleotide sequence ID" value="NZ_RJVI01000001.1"/>
</dbReference>
<dbReference type="Proteomes" id="UP000276634">
    <property type="component" value="Unassembled WGS sequence"/>
</dbReference>
<dbReference type="GO" id="GO:0043565">
    <property type="term" value="F:sequence-specific DNA binding"/>
    <property type="evidence" value="ECO:0007669"/>
    <property type="project" value="TreeGrafter"/>
</dbReference>
<evidence type="ECO:0000259" key="5">
    <source>
        <dbReference type="PROSITE" id="PS50931"/>
    </source>
</evidence>
<reference evidence="6 7" key="1">
    <citation type="submission" date="2018-11" db="EMBL/GenBank/DDBJ databases">
        <title>Genomic Encyclopedia of Type Strains, Phase IV (KMG-IV): sequencing the most valuable type-strain genomes for metagenomic binning, comparative biology and taxonomic classification.</title>
        <authorList>
            <person name="Goeker M."/>
        </authorList>
    </citation>
    <scope>NUCLEOTIDE SEQUENCE [LARGE SCALE GENOMIC DNA]</scope>
    <source>
        <strain evidence="6 7">DSM 100275</strain>
    </source>
</reference>
<sequence>MPHRLPPLNALRAFEAAARHLSFTRAAEELHVTPAAVSQQVASLERYLGVRLFERHARSLRLTEAGRACLPEVSEGFRLLARGVARVREVGTTGPLVVSVAPAFAGKWLVPRLDRFAERHPQVDVEISARYGLPDFGREEADVAIDFSDGRYPQGLHAERLFGVSAVPLCSPSLVARGLREPKDLARFTLLHDEGLGRDTSQQGWASWLRLAGVEGVNPRRGPRFSHTTLALEAAADGQGVVLAIDKLAEPDLAAGRLVIPFDIRLPLEYAYYLVCPRAAVERPKVAAFRAWLLEEVAEA</sequence>
<dbReference type="InterPro" id="IPR000847">
    <property type="entry name" value="LysR_HTH_N"/>
</dbReference>
<dbReference type="GO" id="GO:0006351">
    <property type="term" value="P:DNA-templated transcription"/>
    <property type="evidence" value="ECO:0007669"/>
    <property type="project" value="TreeGrafter"/>
</dbReference>
<dbReference type="CDD" id="cd08432">
    <property type="entry name" value="PBP2_GcdR_TrpI_HvrB_AmpR_like"/>
    <property type="match status" value="1"/>
</dbReference>
<evidence type="ECO:0000256" key="1">
    <source>
        <dbReference type="ARBA" id="ARBA00009437"/>
    </source>
</evidence>
<dbReference type="PROSITE" id="PS50931">
    <property type="entry name" value="HTH_LYSR"/>
    <property type="match status" value="1"/>
</dbReference>
<keyword evidence="2" id="KW-0805">Transcription regulation</keyword>
<dbReference type="SUPFAM" id="SSF53850">
    <property type="entry name" value="Periplasmic binding protein-like II"/>
    <property type="match status" value="1"/>
</dbReference>
<dbReference type="InterPro" id="IPR036390">
    <property type="entry name" value="WH_DNA-bd_sf"/>
</dbReference>
<protein>
    <submittedName>
        <fullName evidence="6">LysR family transcriptional regulator</fullName>
    </submittedName>
</protein>
<dbReference type="PANTHER" id="PTHR30537">
    <property type="entry name" value="HTH-TYPE TRANSCRIPTIONAL REGULATOR"/>
    <property type="match status" value="1"/>
</dbReference>
<dbReference type="FunFam" id="3.40.190.10:FF:000017">
    <property type="entry name" value="Glycine cleavage system transcriptional activator"/>
    <property type="match status" value="1"/>
</dbReference>
<dbReference type="PRINTS" id="PR00039">
    <property type="entry name" value="HTHLYSR"/>
</dbReference>
<evidence type="ECO:0000256" key="4">
    <source>
        <dbReference type="ARBA" id="ARBA00023163"/>
    </source>
</evidence>
<evidence type="ECO:0000313" key="7">
    <source>
        <dbReference type="Proteomes" id="UP000276634"/>
    </source>
</evidence>
<dbReference type="GO" id="GO:0003700">
    <property type="term" value="F:DNA-binding transcription factor activity"/>
    <property type="evidence" value="ECO:0007669"/>
    <property type="project" value="InterPro"/>
</dbReference>
<keyword evidence="3" id="KW-0238">DNA-binding</keyword>
<dbReference type="InterPro" id="IPR058163">
    <property type="entry name" value="LysR-type_TF_proteobact-type"/>
</dbReference>
<organism evidence="6 7">
    <name type="scientific">Inmirania thermothiophila</name>
    <dbReference type="NCBI Taxonomy" id="1750597"/>
    <lineage>
        <taxon>Bacteria</taxon>
        <taxon>Pseudomonadati</taxon>
        <taxon>Pseudomonadota</taxon>
        <taxon>Gammaproteobacteria</taxon>
        <taxon>Chromatiales</taxon>
        <taxon>Ectothiorhodospiraceae</taxon>
        <taxon>Inmirania</taxon>
    </lineage>
</organism>
<dbReference type="SUPFAM" id="SSF46785">
    <property type="entry name" value="Winged helix' DNA-binding domain"/>
    <property type="match status" value="1"/>
</dbReference>
<evidence type="ECO:0000256" key="2">
    <source>
        <dbReference type="ARBA" id="ARBA00023015"/>
    </source>
</evidence>
<accession>A0A3N1Y6H7</accession>
<evidence type="ECO:0000313" key="6">
    <source>
        <dbReference type="EMBL" id="ROR34426.1"/>
    </source>
</evidence>
<dbReference type="Gene3D" id="1.10.10.10">
    <property type="entry name" value="Winged helix-like DNA-binding domain superfamily/Winged helix DNA-binding domain"/>
    <property type="match status" value="1"/>
</dbReference>
<keyword evidence="7" id="KW-1185">Reference proteome</keyword>
<dbReference type="Pfam" id="PF03466">
    <property type="entry name" value="LysR_substrate"/>
    <property type="match status" value="1"/>
</dbReference>
<dbReference type="NCBIfam" id="NF008352">
    <property type="entry name" value="PRK11139.1"/>
    <property type="match status" value="1"/>
</dbReference>
<dbReference type="AlphaFoldDB" id="A0A3N1Y6H7"/>
<evidence type="ECO:0000256" key="3">
    <source>
        <dbReference type="ARBA" id="ARBA00023125"/>
    </source>
</evidence>
<feature type="domain" description="HTH lysR-type" evidence="5">
    <location>
        <begin position="6"/>
        <end position="63"/>
    </location>
</feature>
<comment type="caution">
    <text evidence="6">The sequence shown here is derived from an EMBL/GenBank/DDBJ whole genome shotgun (WGS) entry which is preliminary data.</text>
</comment>
<gene>
    <name evidence="6" type="ORF">EDC57_0323</name>
</gene>
<dbReference type="InterPro" id="IPR005119">
    <property type="entry name" value="LysR_subst-bd"/>
</dbReference>
<dbReference type="FunFam" id="1.10.10.10:FF:000038">
    <property type="entry name" value="Glycine cleavage system transcriptional activator"/>
    <property type="match status" value="1"/>
</dbReference>